<keyword evidence="8" id="KW-0256">Endoplasmic reticulum</keyword>
<evidence type="ECO:0000256" key="13">
    <source>
        <dbReference type="ARBA" id="ARBA00031116"/>
    </source>
</evidence>
<reference evidence="18" key="2">
    <citation type="submission" date="2020-04" db="EMBL/GenBank/DDBJ databases">
        <authorList>
            <consortium name="NCBI Genome Project"/>
        </authorList>
    </citation>
    <scope>NUCLEOTIDE SEQUENCE</scope>
    <source>
        <strain evidence="18">CBS 342.82</strain>
    </source>
</reference>
<feature type="chain" id="PRO_5026666547" description="Store-operated calcium entry-associated regulatory factor" evidence="16">
    <location>
        <begin position="23"/>
        <end position="327"/>
    </location>
</feature>
<keyword evidence="9" id="KW-0106">Calcium</keyword>
<protein>
    <recommendedName>
        <fullName evidence="3">Store-operated calcium entry-associated regulatory factor</fullName>
    </recommendedName>
    <alternativeName>
        <fullName evidence="13">Transmembrane protein 66</fullName>
    </alternativeName>
</protein>
<sequence length="327" mass="34626">MHIFKCLRVGLLLTTAATTVDARKSDAILLSTVKSLTLRDGHDTTHRRVSALPQLKCIGGNAKGLYNVDVMRCRNSGSEYGAEDISWTCKASLPPEFKLGSTDVICEGYDSPDDPYVLKGSCAVEYRLVLTPLGEEKYRDQLGSKWRSSSRKNGPGVEQDGGDWIAGMLFWLIFGGIVCVIIYSIFYGENNNNANPRPRHRNAGWGGGGGNDNNGDDDPPPPYTPRGPYGGSPRGKSSTSSSSNSRSRNSSWQPGFWSGTAAGAAAGAAAGYAAGSRNSGRAAARQPARESRWVGGGMGESAFGGSDMAGPSSSRHESTGFGGTSRR</sequence>
<gene>
    <name evidence="18" type="ORF">K489DRAFT_410161</name>
</gene>
<evidence type="ECO:0000313" key="18">
    <source>
        <dbReference type="RefSeq" id="XP_033460127.1"/>
    </source>
</evidence>
<dbReference type="InterPro" id="IPR009567">
    <property type="entry name" value="SARAF"/>
</dbReference>
<keyword evidence="17" id="KW-1185">Reference proteome</keyword>
<reference evidence="18" key="3">
    <citation type="submission" date="2025-08" db="UniProtKB">
        <authorList>
            <consortium name="RefSeq"/>
        </authorList>
    </citation>
    <scope>IDENTIFICATION</scope>
    <source>
        <strain evidence="18">CBS 342.82</strain>
    </source>
</reference>
<feature type="signal peptide" evidence="16">
    <location>
        <begin position="1"/>
        <end position="22"/>
    </location>
</feature>
<comment type="subcellular location">
    <subcellularLocation>
        <location evidence="1">Endoplasmic reticulum membrane</location>
        <topology evidence="1">Single-pass type I membrane protein</topology>
    </subcellularLocation>
</comment>
<evidence type="ECO:0000256" key="10">
    <source>
        <dbReference type="ARBA" id="ARBA00022989"/>
    </source>
</evidence>
<keyword evidence="11" id="KW-0406">Ion transport</keyword>
<evidence type="ECO:0000256" key="7">
    <source>
        <dbReference type="ARBA" id="ARBA00022729"/>
    </source>
</evidence>
<dbReference type="GeneID" id="54365472"/>
<reference evidence="18" key="1">
    <citation type="submission" date="2020-01" db="EMBL/GenBank/DDBJ databases">
        <authorList>
            <consortium name="DOE Joint Genome Institute"/>
            <person name="Haridas S."/>
            <person name="Albert R."/>
            <person name="Binder M."/>
            <person name="Bloem J."/>
            <person name="Labutti K."/>
            <person name="Salamov A."/>
            <person name="Andreopoulos B."/>
            <person name="Baker S.E."/>
            <person name="Barry K."/>
            <person name="Bills G."/>
            <person name="Bluhm B.H."/>
            <person name="Cannon C."/>
            <person name="Castanera R."/>
            <person name="Culley D.E."/>
            <person name="Daum C."/>
            <person name="Ezra D."/>
            <person name="Gonzalez J.B."/>
            <person name="Henrissat B."/>
            <person name="Kuo A."/>
            <person name="Liang C."/>
            <person name="Lipzen A."/>
            <person name="Lutzoni F."/>
            <person name="Magnuson J."/>
            <person name="Mondo S."/>
            <person name="Nolan M."/>
            <person name="Ohm R."/>
            <person name="Pangilinan J."/>
            <person name="Park H.-J."/>
            <person name="Ramirez L."/>
            <person name="Alfaro M."/>
            <person name="Sun H."/>
            <person name="Tritt A."/>
            <person name="Yoshinaga Y."/>
            <person name="Zwiers L.-H."/>
            <person name="Turgeon B.G."/>
            <person name="Goodwin S.B."/>
            <person name="Spatafora J.W."/>
            <person name="Crous P.W."/>
            <person name="Grigoriev I.V."/>
        </authorList>
    </citation>
    <scope>NUCLEOTIDE SEQUENCE</scope>
    <source>
        <strain evidence="18">CBS 342.82</strain>
    </source>
</reference>
<evidence type="ECO:0000256" key="2">
    <source>
        <dbReference type="ARBA" id="ARBA00006833"/>
    </source>
</evidence>
<dbReference type="Pfam" id="PF06682">
    <property type="entry name" value="SARAF"/>
    <property type="match status" value="1"/>
</dbReference>
<dbReference type="GO" id="GO:0005789">
    <property type="term" value="C:endoplasmic reticulum membrane"/>
    <property type="evidence" value="ECO:0007669"/>
    <property type="project" value="UniProtKB-SubCell"/>
</dbReference>
<name>A0A6J3M4X9_9PEZI</name>
<evidence type="ECO:0000313" key="17">
    <source>
        <dbReference type="Proteomes" id="UP000504637"/>
    </source>
</evidence>
<proteinExistence type="inferred from homology"/>
<keyword evidence="10 15" id="KW-1133">Transmembrane helix</keyword>
<dbReference type="PANTHER" id="PTHR15929:SF0">
    <property type="entry name" value="STORE-OPERATED CALCIUM ENTRY-ASSOCIATED REGULATORY FACTOR"/>
    <property type="match status" value="1"/>
</dbReference>
<evidence type="ECO:0000256" key="8">
    <source>
        <dbReference type="ARBA" id="ARBA00022824"/>
    </source>
</evidence>
<keyword evidence="5" id="KW-0109">Calcium transport</keyword>
<evidence type="ECO:0000256" key="11">
    <source>
        <dbReference type="ARBA" id="ARBA00023065"/>
    </source>
</evidence>
<dbReference type="GO" id="GO:0006816">
    <property type="term" value="P:calcium ion transport"/>
    <property type="evidence" value="ECO:0007669"/>
    <property type="project" value="UniProtKB-KW"/>
</dbReference>
<dbReference type="OrthoDB" id="20303at2759"/>
<evidence type="ECO:0000256" key="1">
    <source>
        <dbReference type="ARBA" id="ARBA00004115"/>
    </source>
</evidence>
<keyword evidence="7 16" id="KW-0732">Signal</keyword>
<keyword evidence="4" id="KW-0813">Transport</keyword>
<evidence type="ECO:0000256" key="15">
    <source>
        <dbReference type="SAM" id="Phobius"/>
    </source>
</evidence>
<evidence type="ECO:0000256" key="16">
    <source>
        <dbReference type="SAM" id="SignalP"/>
    </source>
</evidence>
<dbReference type="AlphaFoldDB" id="A0A6J3M4X9"/>
<feature type="compositionally biased region" description="Low complexity" evidence="14">
    <location>
        <begin position="258"/>
        <end position="285"/>
    </location>
</feature>
<organism evidence="18">
    <name type="scientific">Dissoconium aciculare CBS 342.82</name>
    <dbReference type="NCBI Taxonomy" id="1314786"/>
    <lineage>
        <taxon>Eukaryota</taxon>
        <taxon>Fungi</taxon>
        <taxon>Dikarya</taxon>
        <taxon>Ascomycota</taxon>
        <taxon>Pezizomycotina</taxon>
        <taxon>Dothideomycetes</taxon>
        <taxon>Dothideomycetidae</taxon>
        <taxon>Mycosphaerellales</taxon>
        <taxon>Dissoconiaceae</taxon>
        <taxon>Dissoconium</taxon>
    </lineage>
</organism>
<keyword evidence="12 15" id="KW-0472">Membrane</keyword>
<keyword evidence="6 15" id="KW-0812">Transmembrane</keyword>
<evidence type="ECO:0000256" key="6">
    <source>
        <dbReference type="ARBA" id="ARBA00022692"/>
    </source>
</evidence>
<feature type="transmembrane region" description="Helical" evidence="15">
    <location>
        <begin position="164"/>
        <end position="187"/>
    </location>
</feature>
<evidence type="ECO:0000256" key="3">
    <source>
        <dbReference type="ARBA" id="ARBA00016584"/>
    </source>
</evidence>
<evidence type="ECO:0000256" key="9">
    <source>
        <dbReference type="ARBA" id="ARBA00022837"/>
    </source>
</evidence>
<evidence type="ECO:0000256" key="14">
    <source>
        <dbReference type="SAM" id="MobiDB-lite"/>
    </source>
</evidence>
<dbReference type="PANTHER" id="PTHR15929">
    <property type="entry name" value="STORE-OPERATED CALCIUM ENTRY-ASSOCIATED REGULATORY FACTOR"/>
    <property type="match status" value="1"/>
</dbReference>
<dbReference type="GO" id="GO:2001256">
    <property type="term" value="P:regulation of store-operated calcium entry"/>
    <property type="evidence" value="ECO:0007669"/>
    <property type="project" value="InterPro"/>
</dbReference>
<feature type="compositionally biased region" description="Low complexity" evidence="14">
    <location>
        <begin position="234"/>
        <end position="251"/>
    </location>
</feature>
<evidence type="ECO:0000256" key="12">
    <source>
        <dbReference type="ARBA" id="ARBA00023136"/>
    </source>
</evidence>
<comment type="similarity">
    <text evidence="2">Belongs to the SARAF family.</text>
</comment>
<evidence type="ECO:0000256" key="5">
    <source>
        <dbReference type="ARBA" id="ARBA00022568"/>
    </source>
</evidence>
<dbReference type="RefSeq" id="XP_033460127.1">
    <property type="nucleotide sequence ID" value="XM_033607673.1"/>
</dbReference>
<evidence type="ECO:0000256" key="4">
    <source>
        <dbReference type="ARBA" id="ARBA00022448"/>
    </source>
</evidence>
<dbReference type="Proteomes" id="UP000504637">
    <property type="component" value="Unplaced"/>
</dbReference>
<feature type="region of interest" description="Disordered" evidence="14">
    <location>
        <begin position="193"/>
        <end position="327"/>
    </location>
</feature>
<accession>A0A6J3M4X9</accession>